<proteinExistence type="predicted"/>
<feature type="region of interest" description="Disordered" evidence="3">
    <location>
        <begin position="1"/>
        <end position="33"/>
    </location>
</feature>
<feature type="domain" description="K Homology" evidence="4">
    <location>
        <begin position="282"/>
        <end position="358"/>
    </location>
</feature>
<sequence>MEESKLSKSTNQHHRQSRHHNYNHRRAATRAGGAKVTLQPGTGIFRMLCHVNTAGGVIGNSGSLVKQLENQTGCNIRFEEPLPNCHERVINVIGDSAINRRIPLKFEAAGSQDNEDYEVEVSAAQEGLLKVFERVLETEGNGNGVTGCRLLAVPGQIGGLMGRGGCIVDGIRRNSGAKIRVLKKDQIPACAAPEEELIQIMGDVMAVKKAIVAVSHCLQACVLGEGSHLSPYGALRDAPSGFLPNHNPPPPSFPGSDHNSVGLSLSEHVDRFLSLDEDNAQRKVMFRLLCSNGSAGGVIGKGATIIKSLEKETGASITFSSPVAGSKERIATISSLESKDPLNSAAQIATVRVFARSVEVGVKQGFMAGLGEGKTISARILVAPNQINCLIDDGRRVASDVSAAFGVEIQLMGADPVPNCSSENDKVVQIVGEYENVKGALFQVTGRLRDNLFCNTPPEEAGPSQNSYSAIPDSSPHGKWMNTSDNLSNLSSADRVNRNRFVGKVGGPHKPGLQGKQFKDIGKIKKVEDGTRGLSGVAIGQKSVDAETVANSSIEVVVPKKVFGSVYGENGSNLARLKEISGATILVEDPSPGKCDGKVIISGTHERIQIAESLLRAFLLT</sequence>
<dbReference type="CDD" id="cd22460">
    <property type="entry name" value="KH-I_PEPPER_rpt2_like"/>
    <property type="match status" value="1"/>
</dbReference>
<evidence type="ECO:0000256" key="2">
    <source>
        <dbReference type="PROSITE-ProRule" id="PRU00117"/>
    </source>
</evidence>
<evidence type="ECO:0000259" key="4">
    <source>
        <dbReference type="SMART" id="SM00322"/>
    </source>
</evidence>
<dbReference type="SMART" id="SM00322">
    <property type="entry name" value="KH"/>
    <property type="match status" value="5"/>
</dbReference>
<feature type="compositionally biased region" description="Basic residues" evidence="3">
    <location>
        <begin position="11"/>
        <end position="28"/>
    </location>
</feature>
<dbReference type="AlphaFoldDB" id="A0ABD3AAS4"/>
<dbReference type="PROSITE" id="PS50084">
    <property type="entry name" value="KH_TYPE_1"/>
    <property type="match status" value="5"/>
</dbReference>
<dbReference type="InterPro" id="IPR004088">
    <property type="entry name" value="KH_dom_type_1"/>
</dbReference>
<dbReference type="Proteomes" id="UP001630127">
    <property type="component" value="Unassembled WGS sequence"/>
</dbReference>
<feature type="domain" description="K Homology" evidence="4">
    <location>
        <begin position="41"/>
        <end position="140"/>
    </location>
</feature>
<reference evidence="5 6" key="1">
    <citation type="submission" date="2024-11" db="EMBL/GenBank/DDBJ databases">
        <title>A near-complete genome assembly of Cinchona calisaya.</title>
        <authorList>
            <person name="Lian D.C."/>
            <person name="Zhao X.W."/>
            <person name="Wei L."/>
        </authorList>
    </citation>
    <scope>NUCLEOTIDE SEQUENCE [LARGE SCALE GENOMIC DNA]</scope>
    <source>
        <tissue evidence="5">Nenye</tissue>
    </source>
</reference>
<comment type="caution">
    <text evidence="5">The sequence shown here is derived from an EMBL/GenBank/DDBJ whole genome shotgun (WGS) entry which is preliminary data.</text>
</comment>
<keyword evidence="2" id="KW-0694">RNA-binding</keyword>
<organism evidence="5 6">
    <name type="scientific">Cinchona calisaya</name>
    <dbReference type="NCBI Taxonomy" id="153742"/>
    <lineage>
        <taxon>Eukaryota</taxon>
        <taxon>Viridiplantae</taxon>
        <taxon>Streptophyta</taxon>
        <taxon>Embryophyta</taxon>
        <taxon>Tracheophyta</taxon>
        <taxon>Spermatophyta</taxon>
        <taxon>Magnoliopsida</taxon>
        <taxon>eudicotyledons</taxon>
        <taxon>Gunneridae</taxon>
        <taxon>Pentapetalae</taxon>
        <taxon>asterids</taxon>
        <taxon>lamiids</taxon>
        <taxon>Gentianales</taxon>
        <taxon>Rubiaceae</taxon>
        <taxon>Cinchonoideae</taxon>
        <taxon>Cinchoneae</taxon>
        <taxon>Cinchona</taxon>
    </lineage>
</organism>
<dbReference type="GO" id="GO:0003723">
    <property type="term" value="F:RNA binding"/>
    <property type="evidence" value="ECO:0007669"/>
    <property type="project" value="UniProtKB-UniRule"/>
</dbReference>
<feature type="domain" description="K Homology" evidence="4">
    <location>
        <begin position="550"/>
        <end position="620"/>
    </location>
</feature>
<dbReference type="PANTHER" id="PTHR10288">
    <property type="entry name" value="KH DOMAIN CONTAINING RNA BINDING PROTEIN"/>
    <property type="match status" value="1"/>
</dbReference>
<dbReference type="Gene3D" id="3.30.1370.10">
    <property type="entry name" value="K Homology domain, type 1"/>
    <property type="match status" value="5"/>
</dbReference>
<accession>A0ABD3AAS4</accession>
<dbReference type="Pfam" id="PF00013">
    <property type="entry name" value="KH_1"/>
    <property type="match status" value="4"/>
</dbReference>
<evidence type="ECO:0000256" key="3">
    <source>
        <dbReference type="SAM" id="MobiDB-lite"/>
    </source>
</evidence>
<dbReference type="EMBL" id="JBJUIK010000005">
    <property type="protein sequence ID" value="KAL3527565.1"/>
    <property type="molecule type" value="Genomic_DNA"/>
</dbReference>
<feature type="domain" description="K Homology" evidence="4">
    <location>
        <begin position="374"/>
        <end position="449"/>
    </location>
</feature>
<protein>
    <recommendedName>
        <fullName evidence="4">K Homology domain-containing protein</fullName>
    </recommendedName>
</protein>
<dbReference type="InterPro" id="IPR036612">
    <property type="entry name" value="KH_dom_type_1_sf"/>
</dbReference>
<keyword evidence="6" id="KW-1185">Reference proteome</keyword>
<dbReference type="InterPro" id="IPR004087">
    <property type="entry name" value="KH_dom"/>
</dbReference>
<keyword evidence="1" id="KW-0677">Repeat</keyword>
<name>A0ABD3AAS4_9GENT</name>
<evidence type="ECO:0000313" key="5">
    <source>
        <dbReference type="EMBL" id="KAL3527565.1"/>
    </source>
</evidence>
<evidence type="ECO:0000256" key="1">
    <source>
        <dbReference type="ARBA" id="ARBA00022737"/>
    </source>
</evidence>
<dbReference type="SUPFAM" id="SSF54791">
    <property type="entry name" value="Eukaryotic type KH-domain (KH-domain type I)"/>
    <property type="match status" value="5"/>
</dbReference>
<evidence type="ECO:0000313" key="6">
    <source>
        <dbReference type="Proteomes" id="UP001630127"/>
    </source>
</evidence>
<gene>
    <name evidence="5" type="ORF">ACH5RR_012221</name>
</gene>
<feature type="domain" description="K Homology" evidence="4">
    <location>
        <begin position="144"/>
        <end position="219"/>
    </location>
</feature>